<name>A0AA48RER8_9ZZZZ</name>
<evidence type="ECO:0000256" key="1">
    <source>
        <dbReference type="SAM" id="MobiDB-lite"/>
    </source>
</evidence>
<proteinExistence type="predicted"/>
<gene>
    <name evidence="2" type="ORF">AMST5_02735</name>
</gene>
<sequence>MRRLVFSLFMAGATLLPFFHQSFAKDAGEKPAASAILVSPAELPLDRDGATLITIPAPGRYSIRAKSPTGARIELVDMIAGPLDSAGAAGLRDGRIDSLLDKGVYKLRLGKVKDAKGAASVAVLPFAEVEKARPTLATDAAVGGELGDLQQRSYTLDVKDGGPFHLEAVGRALQDLRVWQADGALVDLAFERTTVETKPGRFMNRLRLEGNLEPGRYLVTAYGGEALAWTDGASAQPFMLRLAEPVLLAAGVAEGVIGPFGAARFDAPASYDAFRLELPQQAPARLDARRGGARDLAAIGKSSRAPVATLRLAGDGNTPARLEVTGYEGQNYTLRAVHQSNRETFEGAGPHLVSVDVAGEGGDEAPATALFARLESDGKARVIASDLPRIGAGKAWRGKFNLLGSVSLLFEATRDGPVAIDAKGLKLRATIEPALGSLAPPRAGRDGMRYDLVAGYYLLTLEPLGDTGGVVDLTLGPPGLTPPAPAALPARATIAFGEQALESGSYLLLTNTAPQLLTGPRVVALPAALDKAPLALRQEAGKEIAIPLRLPKEGKVVARDATGALAPLALDGEKIENDQRLVTAKIAPAESARALGLIYVPPAPPAATAATDGAVSGKALRATTGRPAFFDLARDETKRLAFDAPQGGLYRIETLGRLKTALRVGAAVSPNLGEGDANGPGKNGLVTTYLRAGAYRAAVTAKESAGHVGLAVTPATLTPTAEIVDAGEAHVTLAPGKGAAVPIDITRAGDYRILLASLSQDFTARLEDSEGWPLTKPGAVKRLTQHLEPGAWRLVVSPTDVEARMIARVTPIVAEASLEGHGPHSLPFEKTQKLQWREPQAKDAPRAPDVWRFSLAGKSDVELSIGEGMIGEVLKGTGEAVGRVVGDRPFKSELAAGDYRVEARSLAHDDRLDYEIALSSPQLQPGAPQRVELPARLEFNLAAESVVDLSSFGDRETIGILKNGAGEVVERLEPRANDWNVALSRRLPAGAWRLELEALGPTRSPVTEPAPDEGADAEEASDGSEGADDSADTAEEENESGVEVRLAVLKEKDGGALSAQGEATLTGGAAQTYALPAAPAGSLAVVSARSGGDVALSIERRDADGVWRVIGAERGLAPVAAWPAPGDKSDWRATVWPVGGNIEPITISARAIERRAQRAGDVSFDVIDISPQLCVARVDTPNAALVDVTASSDVVAGSAAGKLLRKTRTGALAPQAQTLWLLTRNCKANAKIAAFEWLGEDIALDIGEGERAFLPPLGAPRGKTRLWLARSTFTQPAIDAGAGMAVADGAALALASDAPPQMWNAGGPAPMRANLSAIDVDTGNTIKGGASFSGLVPPMSAQLVEMEKSDAPLALDLAGGLAAFAGKSAIFGDSAAVSRTLHGADARVLLVNTTTTTLPARIARTTDPRLALDSKTALKRFFGAAGQLSLPLVAEKNDRLIVIGADATVVSTSGRIQRGRDLTLDGAGELILDYRPGLVAAWIERGGAAPWPEPSARALTLPQRVTLEGPAARFAIKRDAPVMLSASSGAPALVSFTQSGRRETFAFPAGVEFRHYMPAGEATLDLYAPHDGALSGALDVSAQPVIEAHEGVNDAIAVSPGASALFSFDAKRDGDVGIGLRSEPDRVAARLFDASGKTLGEGVVQVVKLAPGRYFLEARVPLDAAATTIRAAIVGLSPPPAAPPEEIVAELLDKAGLKKSK</sequence>
<organism evidence="2">
    <name type="scientific">freshwater sediment metagenome</name>
    <dbReference type="NCBI Taxonomy" id="556182"/>
    <lineage>
        <taxon>unclassified sequences</taxon>
        <taxon>metagenomes</taxon>
        <taxon>ecological metagenomes</taxon>
    </lineage>
</organism>
<reference evidence="2" key="1">
    <citation type="submission" date="2023-07" db="EMBL/GenBank/DDBJ databases">
        <authorList>
            <person name="Pelsma A.J. K."/>
        </authorList>
    </citation>
    <scope>NUCLEOTIDE SEQUENCE</scope>
</reference>
<feature type="compositionally biased region" description="Acidic residues" evidence="1">
    <location>
        <begin position="1010"/>
        <end position="1040"/>
    </location>
</feature>
<dbReference type="EMBL" id="OY288114">
    <property type="protein sequence ID" value="CAJ0875891.1"/>
    <property type="molecule type" value="Genomic_DNA"/>
</dbReference>
<evidence type="ECO:0000313" key="2">
    <source>
        <dbReference type="EMBL" id="CAJ0875891.1"/>
    </source>
</evidence>
<accession>A0AA48RER8</accession>
<feature type="region of interest" description="Disordered" evidence="1">
    <location>
        <begin position="1000"/>
        <end position="1042"/>
    </location>
</feature>
<protein>
    <submittedName>
        <fullName evidence="2">Uncharacterized protein</fullName>
    </submittedName>
</protein>